<proteinExistence type="predicted"/>
<evidence type="ECO:0000313" key="4">
    <source>
        <dbReference type="Proteomes" id="UP000238908"/>
    </source>
</evidence>
<evidence type="ECO:0000256" key="1">
    <source>
        <dbReference type="ARBA" id="ARBA00022737"/>
    </source>
</evidence>
<comment type="caution">
    <text evidence="3">The sequence shown here is derived from an EMBL/GenBank/DDBJ whole genome shotgun (WGS) entry which is preliminary data.</text>
</comment>
<dbReference type="PANTHER" id="PTHR32305">
    <property type="match status" value="1"/>
</dbReference>
<evidence type="ECO:0000259" key="2">
    <source>
        <dbReference type="Pfam" id="PF25023"/>
    </source>
</evidence>
<dbReference type="PRINTS" id="PR00394">
    <property type="entry name" value="RHSPROTEIN"/>
</dbReference>
<protein>
    <recommendedName>
        <fullName evidence="2">Teneurin-like YD-shell domain-containing protein</fullName>
    </recommendedName>
</protein>
<feature type="domain" description="Teneurin-like YD-shell" evidence="2">
    <location>
        <begin position="4"/>
        <end position="152"/>
    </location>
</feature>
<accession>A0A2S7CBS0</accession>
<organism evidence="3 4">
    <name type="scientific">Xanthomonas dyei</name>
    <dbReference type="NCBI Taxonomy" id="743699"/>
    <lineage>
        <taxon>Bacteria</taxon>
        <taxon>Pseudomonadati</taxon>
        <taxon>Pseudomonadota</taxon>
        <taxon>Gammaproteobacteria</taxon>
        <taxon>Lysobacterales</taxon>
        <taxon>Lysobacteraceae</taxon>
        <taxon>Xanthomonas</taxon>
    </lineage>
</organism>
<keyword evidence="1" id="KW-0677">Repeat</keyword>
<dbReference type="InterPro" id="IPR022385">
    <property type="entry name" value="Rhs_assc_core"/>
</dbReference>
<gene>
    <name evidence="3" type="ORF">XdyCFBP7245_00475</name>
</gene>
<dbReference type="RefSeq" id="WP_104613912.1">
    <property type="nucleotide sequence ID" value="NZ_JBHLXZ010000001.1"/>
</dbReference>
<dbReference type="NCBIfam" id="TIGR01643">
    <property type="entry name" value="YD_repeat_2x"/>
    <property type="match status" value="5"/>
</dbReference>
<dbReference type="Proteomes" id="UP000238908">
    <property type="component" value="Unassembled WGS sequence"/>
</dbReference>
<dbReference type="EMBL" id="MDEE01000001">
    <property type="protein sequence ID" value="PPU58960.1"/>
    <property type="molecule type" value="Genomic_DNA"/>
</dbReference>
<dbReference type="Gene3D" id="2.180.10.10">
    <property type="entry name" value="RHS repeat-associated core"/>
    <property type="match status" value="2"/>
</dbReference>
<dbReference type="AlphaFoldDB" id="A0A2S7CBS0"/>
<dbReference type="PANTHER" id="PTHR32305:SF15">
    <property type="entry name" value="PROTEIN RHSA-RELATED"/>
    <property type="match status" value="1"/>
</dbReference>
<dbReference type="InterPro" id="IPR056823">
    <property type="entry name" value="TEN-like_YD-shell"/>
</dbReference>
<dbReference type="InterPro" id="IPR006530">
    <property type="entry name" value="YD"/>
</dbReference>
<dbReference type="InterPro" id="IPR050708">
    <property type="entry name" value="T6SS_VgrG/RHS"/>
</dbReference>
<feature type="domain" description="Teneurin-like YD-shell" evidence="2">
    <location>
        <begin position="279"/>
        <end position="570"/>
    </location>
</feature>
<dbReference type="NCBIfam" id="TIGR03696">
    <property type="entry name" value="Rhs_assc_core"/>
    <property type="match status" value="1"/>
</dbReference>
<evidence type="ECO:0000313" key="3">
    <source>
        <dbReference type="EMBL" id="PPU58960.1"/>
    </source>
</evidence>
<sequence>MITGMLMGAALVFSSTTEYDELGRVIVERGNNGQVYKHEYDAEGRRTASTDALGRRSTMRYDARGRLITATDASGNTTNFSYDQGDRLSKVVDPRGKATTYDYDGFGGLRRQVSPDTGQTVFGYDGAGQRTSMTRADGVVTNYAYDGLGRVVQIAAGSQQHTFGYDSCAGGIGLLCSAVTPTTTLGMSYTLQGQVAERIDTVAMGRTVSEMRTRYAYDGIARLSSITYPSGVTAGYGYTDGKPSAVSVNVGGQVTRLVDSASYLAWSDVPRRRTSGNGVVRELGYDSDMRLTSIAVKAGDRVTQQLTYGYNSVDEISSIADGVNSNLNQTIGYDTLGRFGELQRGGLQHTLKYDSNGNWISYDDSRSVRSYDIDANNNRLLGYASTKSGDESRQYGYDAVGNRVSEFAAGDSRTYEYSPFNRMASATVNGQRTEYEMNALGQRIGKQDANGASTSVFTYAGQNQLLSEQEPSGAIADYVWLGDELIGIVRRNGVYAVHNDHLGRPEALTNDAGDVVWRAYNYAYGRTVQQDSIGGFNVGFPGQYFDKETGLWYNGFRDYDPGVGRYLQSDPIGLSGGLNSYAYVGGNPISAIDPLGLKACIDFLGLVVGGADIYMGMNEIASAAPLVAAGVAIEDERLVLGGGLAGMLGIATLYDGVATMRTAVDGEERDPLMKVVGGALLGGVGAKAGELVSKGLTFKGALGGVVSGWRGLATDKDVMDIIKGAKDAVGSTPCNCGG</sequence>
<reference evidence="3 4" key="1">
    <citation type="submission" date="2016-08" db="EMBL/GenBank/DDBJ databases">
        <authorList>
            <person name="Seilhamer J.J."/>
        </authorList>
    </citation>
    <scope>NUCLEOTIDE SEQUENCE [LARGE SCALE GENOMIC DNA]</scope>
    <source>
        <strain evidence="3 4">CFBP7245</strain>
    </source>
</reference>
<name>A0A2S7CBS0_9XANT</name>
<dbReference type="Pfam" id="PF25023">
    <property type="entry name" value="TEN_YD-shell"/>
    <property type="match status" value="2"/>
</dbReference>